<reference evidence="1 2" key="1">
    <citation type="submission" date="2019-10" db="EMBL/GenBank/DDBJ databases">
        <title>Evaluation of single-gene subtyping targets for Pseudomonas.</title>
        <authorList>
            <person name="Reichler S.J."/>
            <person name="Orsi R.H."/>
            <person name="Wiedmann M."/>
            <person name="Martin N.H."/>
            <person name="Murphy S.I."/>
        </authorList>
    </citation>
    <scope>NUCLEOTIDE SEQUENCE [LARGE SCALE GENOMIC DNA]</scope>
    <source>
        <strain evidence="1 2">FSL R10-1637</strain>
    </source>
</reference>
<name>A0A6L5I0S3_9PSED</name>
<protein>
    <submittedName>
        <fullName evidence="1">Uncharacterized protein</fullName>
    </submittedName>
</protein>
<evidence type="ECO:0000313" key="2">
    <source>
        <dbReference type="Proteomes" id="UP000478064"/>
    </source>
</evidence>
<proteinExistence type="predicted"/>
<dbReference type="EMBL" id="WIVU01000101">
    <property type="protein sequence ID" value="MQU09236.1"/>
    <property type="molecule type" value="Genomic_DNA"/>
</dbReference>
<dbReference type="AlphaFoldDB" id="A0A6L5I0S3"/>
<evidence type="ECO:0000313" key="1">
    <source>
        <dbReference type="EMBL" id="MQU09236.1"/>
    </source>
</evidence>
<accession>A0A6L5I0S3</accession>
<organism evidence="1 2">
    <name type="scientific">Pseudomonas helleri</name>
    <dbReference type="NCBI Taxonomy" id="1608996"/>
    <lineage>
        <taxon>Bacteria</taxon>
        <taxon>Pseudomonadati</taxon>
        <taxon>Pseudomonadota</taxon>
        <taxon>Gammaproteobacteria</taxon>
        <taxon>Pseudomonadales</taxon>
        <taxon>Pseudomonadaceae</taxon>
        <taxon>Pseudomonas</taxon>
    </lineage>
</organism>
<gene>
    <name evidence="1" type="ORF">GHO27_26700</name>
</gene>
<dbReference type="RefSeq" id="WP_153375998.1">
    <property type="nucleotide sequence ID" value="NZ_WIVU01000101.1"/>
</dbReference>
<comment type="caution">
    <text evidence="1">The sequence shown here is derived from an EMBL/GenBank/DDBJ whole genome shotgun (WGS) entry which is preliminary data.</text>
</comment>
<dbReference type="Proteomes" id="UP000478064">
    <property type="component" value="Unassembled WGS sequence"/>
</dbReference>
<sequence>MVSACITAGLSLSDFLEEINEQDWAEHLVSYLKPRFDPVLIAMLESDAVALGAIDDPRPDASITKLENGYAILFSTGMREFVYRLARIIATRFSIAEHRVEVGLHETARLVAEVFWWFQETNIAHGPHYAINDDQMRVANTLAMEAEAFLLCHEIGHIMSDAPGMLEKLSDDMQGVDVAAHLDEFAADFFGSIFVLGSRDDDSPGLATTMQLRYAGIEFMLLIYRCLEKIGMDFSDTHPPAGERLAYIRNAIRRRCADNESWQGLSTIAVGIEGIFDKILEILDSPREHELYFERKAEELLDDLNRALNECTGDMLPDYANFHPRAGEIFARGYPESVLERVAEVSANFFADVYSEERAGEVNESGWWVRFQQFKLLLSFFQDMPEGAVKVRFLASLGWPAK</sequence>